<dbReference type="SUPFAM" id="SSF51604">
    <property type="entry name" value="Enolase C-terminal domain-like"/>
    <property type="match status" value="1"/>
</dbReference>
<dbReference type="Pfam" id="PF18374">
    <property type="entry name" value="Enolase_like_N"/>
    <property type="match status" value="1"/>
</dbReference>
<dbReference type="AlphaFoldDB" id="A0A6N7VNQ8"/>
<evidence type="ECO:0000313" key="4">
    <source>
        <dbReference type="Proteomes" id="UP000470875"/>
    </source>
</evidence>
<evidence type="ECO:0000256" key="1">
    <source>
        <dbReference type="ARBA" id="ARBA00022723"/>
    </source>
</evidence>
<name>A0A6N7VNQ8_9ACTO</name>
<accession>A0A6N7VNQ8</accession>
<dbReference type="SFLD" id="SFLDF00009">
    <property type="entry name" value="o-succinylbenzoate_synthase"/>
    <property type="match status" value="1"/>
</dbReference>
<evidence type="ECO:0000313" key="3">
    <source>
        <dbReference type="EMBL" id="MSS83327.1"/>
    </source>
</evidence>
<dbReference type="PANTHER" id="PTHR48073">
    <property type="entry name" value="O-SUCCINYLBENZOATE SYNTHASE-RELATED"/>
    <property type="match status" value="1"/>
</dbReference>
<dbReference type="Pfam" id="PF13378">
    <property type="entry name" value="MR_MLE_C"/>
    <property type="match status" value="1"/>
</dbReference>
<proteinExistence type="predicted"/>
<dbReference type="SFLD" id="SFLDG00180">
    <property type="entry name" value="muconate_cycloisomerase"/>
    <property type="match status" value="1"/>
</dbReference>
<sequence>MSVNLAPISPTAWSTRSRRWLDAQGITESWVFSIPMSFEFRGVRERSGLLIRGEAGWGEFAPFFDYDPEESSTWLRSAIASAVATSPSPVRTHVPVNAIIPVVTPEVASRLAKETQSFTAKLKVADPRADLLADCQRVKAVAEVLRESFGDRARVRIDANGAWGADEACFAIEKLTSAAGGLEYVEQPCVSVADMAYVRARVDTLIAADESIRRADDPLRVAELEAADIAVVKVAPLGGVHAGMTLARSLGLPIVISSAVDTSVGLAAGVHLAAALPELPYACGFGTGRLLKGDVTPTLTVQMGRIAVDDADRVIRDLSLSPTGNPPMNTWINRTEEVIECLANQ</sequence>
<keyword evidence="1" id="KW-0479">Metal-binding</keyword>
<dbReference type="EMBL" id="VULO01000001">
    <property type="protein sequence ID" value="MSS83327.1"/>
    <property type="molecule type" value="Genomic_DNA"/>
</dbReference>
<dbReference type="CDD" id="cd03320">
    <property type="entry name" value="OSBS"/>
    <property type="match status" value="1"/>
</dbReference>
<gene>
    <name evidence="3" type="ORF">FYJ24_00805</name>
</gene>
<comment type="caution">
    <text evidence="3">The sequence shown here is derived from an EMBL/GenBank/DDBJ whole genome shotgun (WGS) entry which is preliminary data.</text>
</comment>
<protein>
    <submittedName>
        <fullName evidence="3">O-succinylbenzoate synthase</fullName>
    </submittedName>
</protein>
<dbReference type="NCBIfam" id="NF002782">
    <property type="entry name" value="PRK02901.1"/>
    <property type="match status" value="1"/>
</dbReference>
<dbReference type="InterPro" id="IPR036849">
    <property type="entry name" value="Enolase-like_C_sf"/>
</dbReference>
<dbReference type="RefSeq" id="WP_154542666.1">
    <property type="nucleotide sequence ID" value="NZ_VULO01000001.1"/>
</dbReference>
<dbReference type="InterPro" id="IPR029065">
    <property type="entry name" value="Enolase_C-like"/>
</dbReference>
<dbReference type="Gene3D" id="3.20.20.120">
    <property type="entry name" value="Enolase-like C-terminal domain"/>
    <property type="match status" value="1"/>
</dbReference>
<evidence type="ECO:0000259" key="2">
    <source>
        <dbReference type="SMART" id="SM00922"/>
    </source>
</evidence>
<feature type="domain" description="Mandelate racemase/muconate lactonizing enzyme C-terminal" evidence="2">
    <location>
        <begin position="105"/>
        <end position="205"/>
    </location>
</feature>
<dbReference type="GO" id="GO:0046872">
    <property type="term" value="F:metal ion binding"/>
    <property type="evidence" value="ECO:0007669"/>
    <property type="project" value="UniProtKB-KW"/>
</dbReference>
<organism evidence="3 4">
    <name type="scientific">Scrofimicrobium canadense</name>
    <dbReference type="NCBI Taxonomy" id="2652290"/>
    <lineage>
        <taxon>Bacteria</taxon>
        <taxon>Bacillati</taxon>
        <taxon>Actinomycetota</taxon>
        <taxon>Actinomycetes</taxon>
        <taxon>Actinomycetales</taxon>
        <taxon>Actinomycetaceae</taxon>
        <taxon>Scrofimicrobium</taxon>
    </lineage>
</organism>
<dbReference type="SFLD" id="SFLDS00001">
    <property type="entry name" value="Enolase"/>
    <property type="match status" value="1"/>
</dbReference>
<dbReference type="SMART" id="SM00922">
    <property type="entry name" value="MR_MLE"/>
    <property type="match status" value="1"/>
</dbReference>
<dbReference type="Proteomes" id="UP000470875">
    <property type="component" value="Unassembled WGS sequence"/>
</dbReference>
<keyword evidence="4" id="KW-1185">Reference proteome</keyword>
<dbReference type="InterPro" id="IPR013342">
    <property type="entry name" value="Mandelate_racemase_C"/>
</dbReference>
<dbReference type="PANTHER" id="PTHR48073:SF2">
    <property type="entry name" value="O-SUCCINYLBENZOATE SYNTHASE"/>
    <property type="match status" value="1"/>
</dbReference>
<reference evidence="3 4" key="1">
    <citation type="submission" date="2019-08" db="EMBL/GenBank/DDBJ databases">
        <title>In-depth cultivation of the pig gut microbiome towards novel bacterial diversity and tailored functional studies.</title>
        <authorList>
            <person name="Wylensek D."/>
            <person name="Hitch T.C.A."/>
            <person name="Clavel T."/>
        </authorList>
    </citation>
    <scope>NUCLEOTIDE SEQUENCE [LARGE SCALE GENOMIC DNA]</scope>
    <source>
        <strain evidence="3 4">WB03_NA08</strain>
    </source>
</reference>